<sequence length="586" mass="67677">MKNRIKYFFLSLKIKKKFMLGMLIIILILSSCIGKLTFNISKELIKKNTIELTSELLNQYAENIYNKTEALRKTAYQASREFVKNNSLDNNMHISDIEVVINRGLNDMVSQYRSSSSDSIEAVCVTGNDGYFYWGHKDNINNYYIDDDYIRKIIMRHSNEEENSFWSPTENNETILFVSKMVSPESLITHGYIILFIDKDYFLTLDNETSSISNDQIAIVKENSEVLIKDDILGKEEILQNINSMPEKIFSIVDNDVKYSAVSTKIKNKDWKIISIISEKKLLSNINHLKTIITLVCIIISMVALIIAYIIAGGVTKNIRLLEKNMKKVEDGNFNVRVKPTTYDEVGLLSLRFNYMMKKINELIDTVYVERIRKQEAEFEVLKAQINPHFLYNTLGSVKWLSRMQGQKKIEDMVDSLIYILRTSVKGDKYITVDEELLYINKYIYLQKIRFEDRFQMIYNIAENIRNCYILQFILQPIVENSIYHGLEISKGDGIITINGYNKDKTIVLEVVDNGVGMTEEQSKKIIADEDTKYSGLNSIGIANVDKRIKMYFGNTYGITIKSELGKGTIVSIMLPYIENRCDLDD</sequence>
<dbReference type="GO" id="GO:0005524">
    <property type="term" value="F:ATP binding"/>
    <property type="evidence" value="ECO:0007669"/>
    <property type="project" value="UniProtKB-KW"/>
</dbReference>
<dbReference type="Gene3D" id="3.30.565.10">
    <property type="entry name" value="Histidine kinase-like ATPase, C-terminal domain"/>
    <property type="match status" value="1"/>
</dbReference>
<dbReference type="CDD" id="cd06225">
    <property type="entry name" value="HAMP"/>
    <property type="match status" value="1"/>
</dbReference>
<dbReference type="SMART" id="SM00387">
    <property type="entry name" value="HATPase_c"/>
    <property type="match status" value="1"/>
</dbReference>
<keyword evidence="11 14" id="KW-1133">Transmembrane helix</keyword>
<dbReference type="PROSITE" id="PS50109">
    <property type="entry name" value="HIS_KIN"/>
    <property type="match status" value="1"/>
</dbReference>
<dbReference type="Proteomes" id="UP001144256">
    <property type="component" value="Unassembled WGS sequence"/>
</dbReference>
<name>A0A9W6DDZ5_9FIRM</name>
<dbReference type="PANTHER" id="PTHR34220">
    <property type="entry name" value="SENSOR HISTIDINE KINASE YPDA"/>
    <property type="match status" value="1"/>
</dbReference>
<dbReference type="Pfam" id="PF06580">
    <property type="entry name" value="His_kinase"/>
    <property type="match status" value="1"/>
</dbReference>
<evidence type="ECO:0000256" key="8">
    <source>
        <dbReference type="ARBA" id="ARBA00022741"/>
    </source>
</evidence>
<dbReference type="SUPFAM" id="SSF158472">
    <property type="entry name" value="HAMP domain-like"/>
    <property type="match status" value="1"/>
</dbReference>
<dbReference type="Gene3D" id="6.10.340.10">
    <property type="match status" value="1"/>
</dbReference>
<organism evidence="17 18">
    <name type="scientific">Vallitalea longa</name>
    <dbReference type="NCBI Taxonomy" id="2936439"/>
    <lineage>
        <taxon>Bacteria</taxon>
        <taxon>Bacillati</taxon>
        <taxon>Bacillota</taxon>
        <taxon>Clostridia</taxon>
        <taxon>Lachnospirales</taxon>
        <taxon>Vallitaleaceae</taxon>
        <taxon>Vallitalea</taxon>
    </lineage>
</organism>
<dbReference type="InterPro" id="IPR004358">
    <property type="entry name" value="Sig_transdc_His_kin-like_C"/>
</dbReference>
<keyword evidence="4" id="KW-1003">Cell membrane</keyword>
<dbReference type="EC" id="2.7.13.3" evidence="3"/>
<dbReference type="GO" id="GO:0005886">
    <property type="term" value="C:plasma membrane"/>
    <property type="evidence" value="ECO:0007669"/>
    <property type="project" value="UniProtKB-SubCell"/>
</dbReference>
<evidence type="ECO:0000256" key="10">
    <source>
        <dbReference type="ARBA" id="ARBA00022840"/>
    </source>
</evidence>
<keyword evidence="18" id="KW-1185">Reference proteome</keyword>
<accession>A0A9W6DDZ5</accession>
<evidence type="ECO:0000256" key="13">
    <source>
        <dbReference type="ARBA" id="ARBA00023136"/>
    </source>
</evidence>
<evidence type="ECO:0000256" key="12">
    <source>
        <dbReference type="ARBA" id="ARBA00023012"/>
    </source>
</evidence>
<dbReference type="EMBL" id="BRLB01000002">
    <property type="protein sequence ID" value="GKX28920.1"/>
    <property type="molecule type" value="Genomic_DNA"/>
</dbReference>
<evidence type="ECO:0000256" key="6">
    <source>
        <dbReference type="ARBA" id="ARBA00022679"/>
    </source>
</evidence>
<evidence type="ECO:0000256" key="5">
    <source>
        <dbReference type="ARBA" id="ARBA00022553"/>
    </source>
</evidence>
<evidence type="ECO:0000256" key="3">
    <source>
        <dbReference type="ARBA" id="ARBA00012438"/>
    </source>
</evidence>
<evidence type="ECO:0000256" key="2">
    <source>
        <dbReference type="ARBA" id="ARBA00004651"/>
    </source>
</evidence>
<dbReference type="InterPro" id="IPR036890">
    <property type="entry name" value="HATPase_C_sf"/>
</dbReference>
<evidence type="ECO:0000256" key="1">
    <source>
        <dbReference type="ARBA" id="ARBA00000085"/>
    </source>
</evidence>
<evidence type="ECO:0000259" key="16">
    <source>
        <dbReference type="PROSITE" id="PS50885"/>
    </source>
</evidence>
<dbReference type="InterPro" id="IPR010559">
    <property type="entry name" value="Sig_transdc_His_kin_internal"/>
</dbReference>
<feature type="domain" description="Histidine kinase" evidence="15">
    <location>
        <begin position="475"/>
        <end position="579"/>
    </location>
</feature>
<proteinExistence type="predicted"/>
<dbReference type="PRINTS" id="PR00344">
    <property type="entry name" value="BCTRLSENSOR"/>
</dbReference>
<dbReference type="InterPro" id="IPR003594">
    <property type="entry name" value="HATPase_dom"/>
</dbReference>
<dbReference type="PROSITE" id="PS50885">
    <property type="entry name" value="HAMP"/>
    <property type="match status" value="1"/>
</dbReference>
<gene>
    <name evidence="17" type="ORF">SH1V18_14000</name>
</gene>
<evidence type="ECO:0000313" key="18">
    <source>
        <dbReference type="Proteomes" id="UP001144256"/>
    </source>
</evidence>
<dbReference type="AlphaFoldDB" id="A0A9W6DDZ5"/>
<keyword evidence="5" id="KW-0597">Phosphoprotein</keyword>
<comment type="caution">
    <text evidence="17">The sequence shown here is derived from an EMBL/GenBank/DDBJ whole genome shotgun (WGS) entry which is preliminary data.</text>
</comment>
<evidence type="ECO:0000313" key="17">
    <source>
        <dbReference type="EMBL" id="GKX28920.1"/>
    </source>
</evidence>
<evidence type="ECO:0000256" key="7">
    <source>
        <dbReference type="ARBA" id="ARBA00022692"/>
    </source>
</evidence>
<protein>
    <recommendedName>
        <fullName evidence="3">histidine kinase</fullName>
        <ecNumber evidence="3">2.7.13.3</ecNumber>
    </recommendedName>
</protein>
<dbReference type="PROSITE" id="PS51257">
    <property type="entry name" value="PROKAR_LIPOPROTEIN"/>
    <property type="match status" value="1"/>
</dbReference>
<evidence type="ECO:0000256" key="11">
    <source>
        <dbReference type="ARBA" id="ARBA00022989"/>
    </source>
</evidence>
<feature type="transmembrane region" description="Helical" evidence="14">
    <location>
        <begin position="292"/>
        <end position="316"/>
    </location>
</feature>
<keyword evidence="8" id="KW-0547">Nucleotide-binding</keyword>
<keyword evidence="7 14" id="KW-0812">Transmembrane</keyword>
<keyword evidence="12" id="KW-0902">Two-component regulatory system</keyword>
<dbReference type="SUPFAM" id="SSF55874">
    <property type="entry name" value="ATPase domain of HSP90 chaperone/DNA topoisomerase II/histidine kinase"/>
    <property type="match status" value="1"/>
</dbReference>
<dbReference type="PANTHER" id="PTHR34220:SF11">
    <property type="entry name" value="SENSOR PROTEIN KINASE HPTS"/>
    <property type="match status" value="1"/>
</dbReference>
<dbReference type="Pfam" id="PF00672">
    <property type="entry name" value="HAMP"/>
    <property type="match status" value="1"/>
</dbReference>
<comment type="catalytic activity">
    <reaction evidence="1">
        <text>ATP + protein L-histidine = ADP + protein N-phospho-L-histidine.</text>
        <dbReference type="EC" id="2.7.13.3"/>
    </reaction>
</comment>
<feature type="domain" description="HAMP" evidence="16">
    <location>
        <begin position="313"/>
        <end position="365"/>
    </location>
</feature>
<dbReference type="Pfam" id="PF02518">
    <property type="entry name" value="HATPase_c"/>
    <property type="match status" value="1"/>
</dbReference>
<keyword evidence="6" id="KW-0808">Transferase</keyword>
<keyword evidence="9" id="KW-0418">Kinase</keyword>
<dbReference type="GO" id="GO:0000155">
    <property type="term" value="F:phosphorelay sensor kinase activity"/>
    <property type="evidence" value="ECO:0007669"/>
    <property type="project" value="InterPro"/>
</dbReference>
<evidence type="ECO:0000256" key="4">
    <source>
        <dbReference type="ARBA" id="ARBA00022475"/>
    </source>
</evidence>
<dbReference type="RefSeq" id="WP_281813867.1">
    <property type="nucleotide sequence ID" value="NZ_BRLB01000002.1"/>
</dbReference>
<dbReference type="InterPro" id="IPR003660">
    <property type="entry name" value="HAMP_dom"/>
</dbReference>
<keyword evidence="10" id="KW-0067">ATP-binding</keyword>
<evidence type="ECO:0000259" key="15">
    <source>
        <dbReference type="PROSITE" id="PS50109"/>
    </source>
</evidence>
<keyword evidence="13 14" id="KW-0472">Membrane</keyword>
<dbReference type="InterPro" id="IPR005467">
    <property type="entry name" value="His_kinase_dom"/>
</dbReference>
<evidence type="ECO:0000256" key="9">
    <source>
        <dbReference type="ARBA" id="ARBA00022777"/>
    </source>
</evidence>
<reference evidence="17" key="1">
    <citation type="submission" date="2022-06" db="EMBL/GenBank/DDBJ databases">
        <title>Vallitalea longa sp. nov., an anaerobic bacterium isolated from marine sediment.</title>
        <authorList>
            <person name="Hirano S."/>
            <person name="Terahara T."/>
            <person name="Mori K."/>
            <person name="Hamada M."/>
            <person name="Matsumoto R."/>
            <person name="Kobayashi T."/>
        </authorList>
    </citation>
    <scope>NUCLEOTIDE SEQUENCE</scope>
    <source>
        <strain evidence="17">SH18-1</strain>
    </source>
</reference>
<dbReference type="InterPro" id="IPR050640">
    <property type="entry name" value="Bact_2-comp_sensor_kinase"/>
</dbReference>
<comment type="subcellular location">
    <subcellularLocation>
        <location evidence="2">Cell membrane</location>
        <topology evidence="2">Multi-pass membrane protein</topology>
    </subcellularLocation>
</comment>
<evidence type="ECO:0000256" key="14">
    <source>
        <dbReference type="SAM" id="Phobius"/>
    </source>
</evidence>
<dbReference type="SMART" id="SM00304">
    <property type="entry name" value="HAMP"/>
    <property type="match status" value="1"/>
</dbReference>